<feature type="transmembrane region" description="Helical" evidence="2">
    <location>
        <begin position="275"/>
        <end position="300"/>
    </location>
</feature>
<feature type="domain" description="Acyltransferase 3" evidence="3">
    <location>
        <begin position="8"/>
        <end position="363"/>
    </location>
</feature>
<evidence type="ECO:0000313" key="4">
    <source>
        <dbReference type="EMBL" id="QQO08447.1"/>
    </source>
</evidence>
<feature type="transmembrane region" description="Helical" evidence="2">
    <location>
        <begin position="321"/>
        <end position="341"/>
    </location>
</feature>
<evidence type="ECO:0000259" key="3">
    <source>
        <dbReference type="Pfam" id="PF01757"/>
    </source>
</evidence>
<keyword evidence="4" id="KW-0808">Transferase</keyword>
<dbReference type="PANTHER" id="PTHR36927">
    <property type="entry name" value="BLR4337 PROTEIN"/>
    <property type="match status" value="1"/>
</dbReference>
<evidence type="ECO:0000256" key="1">
    <source>
        <dbReference type="SAM" id="MobiDB-lite"/>
    </source>
</evidence>
<evidence type="ECO:0000256" key="2">
    <source>
        <dbReference type="SAM" id="Phobius"/>
    </source>
</evidence>
<feature type="transmembrane region" description="Helical" evidence="2">
    <location>
        <begin position="347"/>
        <end position="368"/>
    </location>
</feature>
<feature type="transmembrane region" description="Helical" evidence="2">
    <location>
        <begin position="92"/>
        <end position="112"/>
    </location>
</feature>
<feature type="transmembrane region" description="Helical" evidence="2">
    <location>
        <begin position="54"/>
        <end position="76"/>
    </location>
</feature>
<keyword evidence="4" id="KW-0012">Acyltransferase</keyword>
<dbReference type="Proteomes" id="UP000595917">
    <property type="component" value="Chromosome"/>
</dbReference>
<dbReference type="Pfam" id="PF01757">
    <property type="entry name" value="Acyl_transf_3"/>
    <property type="match status" value="1"/>
</dbReference>
<feature type="transmembrane region" description="Helical" evidence="2">
    <location>
        <begin position="136"/>
        <end position="158"/>
    </location>
</feature>
<feature type="transmembrane region" description="Helical" evidence="2">
    <location>
        <begin position="12"/>
        <end position="34"/>
    </location>
</feature>
<dbReference type="PANTHER" id="PTHR36927:SF3">
    <property type="entry name" value="GLUCANS BIOSYNTHESIS PROTEIN C"/>
    <property type="match status" value="1"/>
</dbReference>
<protein>
    <submittedName>
        <fullName evidence="4">Acyltransferase</fullName>
    </submittedName>
</protein>
<keyword evidence="2" id="KW-0472">Membrane</keyword>
<dbReference type="AlphaFoldDB" id="A0A7T8B9H2"/>
<reference evidence="4" key="1">
    <citation type="submission" date="2021-01" db="EMBL/GenBank/DDBJ databases">
        <title>Description of Breznakiella homolactica.</title>
        <authorList>
            <person name="Song Y."/>
            <person name="Brune A."/>
        </authorList>
    </citation>
    <scope>NUCLEOTIDE SEQUENCE</scope>
    <source>
        <strain evidence="4">RmG30</strain>
    </source>
</reference>
<feature type="compositionally biased region" description="Basic and acidic residues" evidence="1">
    <location>
        <begin position="396"/>
        <end position="405"/>
    </location>
</feature>
<accession>A0A7T8B9H2</accession>
<organism evidence="4 5">
    <name type="scientific">Breznakiella homolactica</name>
    <dbReference type="NCBI Taxonomy" id="2798577"/>
    <lineage>
        <taxon>Bacteria</taxon>
        <taxon>Pseudomonadati</taxon>
        <taxon>Spirochaetota</taxon>
        <taxon>Spirochaetia</taxon>
        <taxon>Spirochaetales</taxon>
        <taxon>Breznakiellaceae</taxon>
        <taxon>Breznakiella</taxon>
    </lineage>
</organism>
<dbReference type="InterPro" id="IPR050623">
    <property type="entry name" value="Glucan_succinyl_AcylTrfase"/>
</dbReference>
<keyword evidence="5" id="KW-1185">Reference proteome</keyword>
<proteinExistence type="predicted"/>
<keyword evidence="2" id="KW-0812">Transmembrane</keyword>
<sequence length="405" mass="46267">MNTDTRKYYLDWLRVITVALLVPHHAAITFSHIGDAYVLTREPVNSLYFFIQSTFLNLWFMRLLFFISGIAAFYGLRKRSHREFLTERVKRLLVPTLFGVALLCPASAYMLAKNTYGFTGSLLQFYPVFFSNFEKYLGWGHFWFLAYLFVYSVILIGIRKYCGGTCSRYRERMGRLLSAGNGIFLPMAAVVFLEMVFRPFYPGRQNLYADWANVTVYLLFFLAGYAFGSREDFLEAVTKKIGGFGLLGGISAGCYIVLAYIQWRSPQYAGRIHTAGYGYAAFSAFFRGIAEYSLVMVCVGTARKYLNRRGPVFSYLTKTSFALYIFHFVLLSLIMYFLIGIPANPFLLYGIAAAGTYLLFILVFELIVKRISPLRFICGIKSDPPEQQKKPPQRTAPEDLSHEKA</sequence>
<gene>
    <name evidence="4" type="ORF">JFL75_16140</name>
</gene>
<name>A0A7T8B9H2_9SPIR</name>
<dbReference type="EMBL" id="CP067089">
    <property type="protein sequence ID" value="QQO08447.1"/>
    <property type="molecule type" value="Genomic_DNA"/>
</dbReference>
<feature type="transmembrane region" description="Helical" evidence="2">
    <location>
        <begin position="241"/>
        <end position="263"/>
    </location>
</feature>
<dbReference type="KEGG" id="bhc:JFL75_16140"/>
<feature type="transmembrane region" description="Helical" evidence="2">
    <location>
        <begin position="179"/>
        <end position="201"/>
    </location>
</feature>
<dbReference type="RefSeq" id="WP_215625753.1">
    <property type="nucleotide sequence ID" value="NZ_CP067089.2"/>
</dbReference>
<keyword evidence="2" id="KW-1133">Transmembrane helix</keyword>
<feature type="region of interest" description="Disordered" evidence="1">
    <location>
        <begin position="382"/>
        <end position="405"/>
    </location>
</feature>
<evidence type="ECO:0000313" key="5">
    <source>
        <dbReference type="Proteomes" id="UP000595917"/>
    </source>
</evidence>
<feature type="transmembrane region" description="Helical" evidence="2">
    <location>
        <begin position="207"/>
        <end position="229"/>
    </location>
</feature>
<dbReference type="GO" id="GO:0016747">
    <property type="term" value="F:acyltransferase activity, transferring groups other than amino-acyl groups"/>
    <property type="evidence" value="ECO:0007669"/>
    <property type="project" value="InterPro"/>
</dbReference>
<dbReference type="InterPro" id="IPR002656">
    <property type="entry name" value="Acyl_transf_3_dom"/>
</dbReference>